<gene>
    <name evidence="2" type="ORF">AAL_03780</name>
</gene>
<sequence length="106" mass="12571">MFPNTFMMQELARRYFDEVLDREDEGKKVEVPFIYTFTRGTPVPGHFTLFNDYMSQFSLQPSRELNHLLDEFYNTHARKETAEKWLDAHPYNEATADDADAVWTAR</sequence>
<name>A0A168CG30_9HYPO</name>
<accession>A0A168CG30</accession>
<dbReference type="Pfam" id="PF18648">
    <property type="entry name" value="ADPRTs_Tse2"/>
    <property type="match status" value="1"/>
</dbReference>
<reference evidence="2 3" key="1">
    <citation type="journal article" date="2016" name="Genome Biol. Evol.">
        <title>Divergent and convergent evolution of fungal pathogenicity.</title>
        <authorList>
            <person name="Shang Y."/>
            <person name="Xiao G."/>
            <person name="Zheng P."/>
            <person name="Cen K."/>
            <person name="Zhan S."/>
            <person name="Wang C."/>
        </authorList>
    </citation>
    <scope>NUCLEOTIDE SEQUENCE [LARGE SCALE GENOMIC DNA]</scope>
    <source>
        <strain evidence="2 3">RCEF 2490</strain>
    </source>
</reference>
<dbReference type="InterPro" id="IPR041018">
    <property type="entry name" value="ADPRTs_Tse2"/>
</dbReference>
<dbReference type="Proteomes" id="UP000078544">
    <property type="component" value="Unassembled WGS sequence"/>
</dbReference>
<dbReference type="OrthoDB" id="4951319at2759"/>
<comment type="caution">
    <text evidence="2">The sequence shown here is derived from an EMBL/GenBank/DDBJ whole genome shotgun (WGS) entry which is preliminary data.</text>
</comment>
<protein>
    <recommendedName>
        <fullName evidence="1">Tse2 ADP-ribosyltransferase toxin domain-containing protein</fullName>
    </recommendedName>
</protein>
<dbReference type="AlphaFoldDB" id="A0A168CG30"/>
<evidence type="ECO:0000259" key="1">
    <source>
        <dbReference type="Pfam" id="PF18648"/>
    </source>
</evidence>
<proteinExistence type="predicted"/>
<feature type="domain" description="Tse2 ADP-ribosyltransferase toxin" evidence="1">
    <location>
        <begin position="2"/>
        <end position="85"/>
    </location>
</feature>
<keyword evidence="3" id="KW-1185">Reference proteome</keyword>
<evidence type="ECO:0000313" key="2">
    <source>
        <dbReference type="EMBL" id="KZZ96551.1"/>
    </source>
</evidence>
<dbReference type="EMBL" id="AZGY01000007">
    <property type="protein sequence ID" value="KZZ96551.1"/>
    <property type="molecule type" value="Genomic_DNA"/>
</dbReference>
<organism evidence="2 3">
    <name type="scientific">Moelleriella libera RCEF 2490</name>
    <dbReference type="NCBI Taxonomy" id="1081109"/>
    <lineage>
        <taxon>Eukaryota</taxon>
        <taxon>Fungi</taxon>
        <taxon>Dikarya</taxon>
        <taxon>Ascomycota</taxon>
        <taxon>Pezizomycotina</taxon>
        <taxon>Sordariomycetes</taxon>
        <taxon>Hypocreomycetidae</taxon>
        <taxon>Hypocreales</taxon>
        <taxon>Clavicipitaceae</taxon>
        <taxon>Moelleriella</taxon>
    </lineage>
</organism>
<evidence type="ECO:0000313" key="3">
    <source>
        <dbReference type="Proteomes" id="UP000078544"/>
    </source>
</evidence>